<gene>
    <name evidence="1" type="ORF">GMARGA_LOCUS4671</name>
</gene>
<protein>
    <submittedName>
        <fullName evidence="1">13588_t:CDS:1</fullName>
    </submittedName>
</protein>
<organism evidence="1 2">
    <name type="scientific">Gigaspora margarita</name>
    <dbReference type="NCBI Taxonomy" id="4874"/>
    <lineage>
        <taxon>Eukaryota</taxon>
        <taxon>Fungi</taxon>
        <taxon>Fungi incertae sedis</taxon>
        <taxon>Mucoromycota</taxon>
        <taxon>Glomeromycotina</taxon>
        <taxon>Glomeromycetes</taxon>
        <taxon>Diversisporales</taxon>
        <taxon>Gigasporaceae</taxon>
        <taxon>Gigaspora</taxon>
    </lineage>
</organism>
<name>A0ABN7UB44_GIGMA</name>
<accession>A0ABN7UB44</accession>
<keyword evidence="2" id="KW-1185">Reference proteome</keyword>
<evidence type="ECO:0000313" key="1">
    <source>
        <dbReference type="EMBL" id="CAG8553548.1"/>
    </source>
</evidence>
<dbReference type="Proteomes" id="UP000789901">
    <property type="component" value="Unassembled WGS sequence"/>
</dbReference>
<sequence length="40" mass="4529">MIFSTITTTSSNKDLSSKLASDTMLVISEFLKNLREFMLD</sequence>
<reference evidence="1 2" key="1">
    <citation type="submission" date="2021-06" db="EMBL/GenBank/DDBJ databases">
        <authorList>
            <person name="Kallberg Y."/>
            <person name="Tangrot J."/>
            <person name="Rosling A."/>
        </authorList>
    </citation>
    <scope>NUCLEOTIDE SEQUENCE [LARGE SCALE GENOMIC DNA]</scope>
    <source>
        <strain evidence="1 2">120-4 pot B 10/14</strain>
    </source>
</reference>
<evidence type="ECO:0000313" key="2">
    <source>
        <dbReference type="Proteomes" id="UP000789901"/>
    </source>
</evidence>
<proteinExistence type="predicted"/>
<dbReference type="EMBL" id="CAJVQB010001861">
    <property type="protein sequence ID" value="CAG8553548.1"/>
    <property type="molecule type" value="Genomic_DNA"/>
</dbReference>
<comment type="caution">
    <text evidence="1">The sequence shown here is derived from an EMBL/GenBank/DDBJ whole genome shotgun (WGS) entry which is preliminary data.</text>
</comment>